<dbReference type="Pfam" id="PF12801">
    <property type="entry name" value="Fer4_5"/>
    <property type="match status" value="2"/>
</dbReference>
<keyword evidence="3" id="KW-0479">Metal-binding</keyword>
<gene>
    <name evidence="9" type="ORF">H9874_00025</name>
</gene>
<evidence type="ECO:0000313" key="9">
    <source>
        <dbReference type="EMBL" id="HIW77521.1"/>
    </source>
</evidence>
<comment type="caution">
    <text evidence="9">The sequence shown here is derived from an EMBL/GenBank/DDBJ whole genome shotgun (WGS) entry which is preliminary data.</text>
</comment>
<reference evidence="9" key="1">
    <citation type="journal article" date="2021" name="PeerJ">
        <title>Extensive microbial diversity within the chicken gut microbiome revealed by metagenomics and culture.</title>
        <authorList>
            <person name="Gilroy R."/>
            <person name="Ravi A."/>
            <person name="Getino M."/>
            <person name="Pursley I."/>
            <person name="Horton D.L."/>
            <person name="Alikhan N.F."/>
            <person name="Baker D."/>
            <person name="Gharbi K."/>
            <person name="Hall N."/>
            <person name="Watson M."/>
            <person name="Adriaenssens E.M."/>
            <person name="Foster-Nyarko E."/>
            <person name="Jarju S."/>
            <person name="Secka A."/>
            <person name="Antonio M."/>
            <person name="Oren A."/>
            <person name="Chaudhuri R.R."/>
            <person name="La Ragione R."/>
            <person name="Hildebrand F."/>
            <person name="Pallen M.J."/>
        </authorList>
    </citation>
    <scope>NUCLEOTIDE SEQUENCE</scope>
    <source>
        <strain evidence="9">ChiSxjej5B17-1746</strain>
    </source>
</reference>
<sequence length="297" mass="31407">MMRLLRLRRLVQVAALALLAATPWLNRGGFTGMKGSLFAFDFFGWPFADPLGPVQMLLSGMAPGWRLAAGGGAALLLALCLGRVFCSWLCPFGLLSEAAQGLRSKAAPPKPAKHSFRSRAAVMLAGLTLAALLGFPLLNQLSLPGGFSLGLITAAAPLSDKAILSLETRILFFALPFLPVLLVLAAEIVTGKRLWCRWVCPQSVLLSLMARLPLAPRLQRSLSRCTCKNGAHACRAACPLGLDPRNPRSASPLECTNCGACVLACSHVHAGSPAALSLSRRAPQATAYERKSDADAA</sequence>
<keyword evidence="7" id="KW-0472">Membrane</keyword>
<evidence type="ECO:0000256" key="3">
    <source>
        <dbReference type="ARBA" id="ARBA00022723"/>
    </source>
</evidence>
<feature type="transmembrane region" description="Helical" evidence="7">
    <location>
        <begin position="63"/>
        <end position="95"/>
    </location>
</feature>
<dbReference type="SUPFAM" id="SSF54862">
    <property type="entry name" value="4Fe-4S ferredoxins"/>
    <property type="match status" value="1"/>
</dbReference>
<keyword evidence="6" id="KW-0411">Iron-sulfur</keyword>
<name>A0A9D1U8K4_9BACT</name>
<evidence type="ECO:0000256" key="4">
    <source>
        <dbReference type="ARBA" id="ARBA00022982"/>
    </source>
</evidence>
<proteinExistence type="predicted"/>
<organism evidence="9 10">
    <name type="scientific">Candidatus Bilophila faecipullorum</name>
    <dbReference type="NCBI Taxonomy" id="2838482"/>
    <lineage>
        <taxon>Bacteria</taxon>
        <taxon>Pseudomonadati</taxon>
        <taxon>Thermodesulfobacteriota</taxon>
        <taxon>Desulfovibrionia</taxon>
        <taxon>Desulfovibrionales</taxon>
        <taxon>Desulfovibrionaceae</taxon>
        <taxon>Bilophila</taxon>
    </lineage>
</organism>
<evidence type="ECO:0000259" key="8">
    <source>
        <dbReference type="Pfam" id="PF12801"/>
    </source>
</evidence>
<keyword evidence="1" id="KW-0813">Transport</keyword>
<dbReference type="Proteomes" id="UP000824264">
    <property type="component" value="Unassembled WGS sequence"/>
</dbReference>
<keyword evidence="5" id="KW-0408">Iron</keyword>
<keyword evidence="7" id="KW-0812">Transmembrane</keyword>
<feature type="domain" description="4Fe-4S ferredoxin-type" evidence="8">
    <location>
        <begin position="67"/>
        <end position="105"/>
    </location>
</feature>
<dbReference type="AlphaFoldDB" id="A0A9D1U8K4"/>
<evidence type="ECO:0000256" key="1">
    <source>
        <dbReference type="ARBA" id="ARBA00022448"/>
    </source>
</evidence>
<dbReference type="PANTHER" id="PTHR30176">
    <property type="entry name" value="FERREDOXIN-TYPE PROTEIN NAPH"/>
    <property type="match status" value="1"/>
</dbReference>
<reference evidence="9" key="2">
    <citation type="submission" date="2021-04" db="EMBL/GenBank/DDBJ databases">
        <authorList>
            <person name="Gilroy R."/>
        </authorList>
    </citation>
    <scope>NUCLEOTIDE SEQUENCE</scope>
    <source>
        <strain evidence="9">ChiSxjej5B17-1746</strain>
    </source>
</reference>
<feature type="transmembrane region" description="Helical" evidence="7">
    <location>
        <begin position="116"/>
        <end position="135"/>
    </location>
</feature>
<evidence type="ECO:0000256" key="5">
    <source>
        <dbReference type="ARBA" id="ARBA00023004"/>
    </source>
</evidence>
<keyword evidence="7" id="KW-1133">Transmembrane helix</keyword>
<feature type="transmembrane region" description="Helical" evidence="7">
    <location>
        <begin position="170"/>
        <end position="189"/>
    </location>
</feature>
<dbReference type="InterPro" id="IPR017896">
    <property type="entry name" value="4Fe4S_Fe-S-bd"/>
</dbReference>
<evidence type="ECO:0000313" key="10">
    <source>
        <dbReference type="Proteomes" id="UP000824264"/>
    </source>
</evidence>
<evidence type="ECO:0000256" key="6">
    <source>
        <dbReference type="ARBA" id="ARBA00023014"/>
    </source>
</evidence>
<dbReference type="InterPro" id="IPR051684">
    <property type="entry name" value="Electron_Trans/Redox"/>
</dbReference>
<feature type="domain" description="4Fe-4S ferredoxin-type" evidence="8">
    <location>
        <begin position="178"/>
        <end position="212"/>
    </location>
</feature>
<evidence type="ECO:0000256" key="2">
    <source>
        <dbReference type="ARBA" id="ARBA00022485"/>
    </source>
</evidence>
<evidence type="ECO:0000256" key="7">
    <source>
        <dbReference type="SAM" id="Phobius"/>
    </source>
</evidence>
<dbReference type="GO" id="GO:0051539">
    <property type="term" value="F:4 iron, 4 sulfur cluster binding"/>
    <property type="evidence" value="ECO:0007669"/>
    <property type="project" value="UniProtKB-KW"/>
</dbReference>
<dbReference type="GO" id="GO:0046872">
    <property type="term" value="F:metal ion binding"/>
    <property type="evidence" value="ECO:0007669"/>
    <property type="project" value="UniProtKB-KW"/>
</dbReference>
<protein>
    <submittedName>
        <fullName evidence="9">4Fe-4S binding protein</fullName>
    </submittedName>
</protein>
<accession>A0A9D1U8K4</accession>
<keyword evidence="4" id="KW-0249">Electron transport</keyword>
<dbReference type="PANTHER" id="PTHR30176:SF3">
    <property type="entry name" value="FERREDOXIN-TYPE PROTEIN NAPH"/>
    <property type="match status" value="1"/>
</dbReference>
<dbReference type="EMBL" id="DXGI01000002">
    <property type="protein sequence ID" value="HIW77521.1"/>
    <property type="molecule type" value="Genomic_DNA"/>
</dbReference>
<dbReference type="GO" id="GO:0005886">
    <property type="term" value="C:plasma membrane"/>
    <property type="evidence" value="ECO:0007669"/>
    <property type="project" value="TreeGrafter"/>
</dbReference>
<keyword evidence="2" id="KW-0004">4Fe-4S</keyword>